<name>A0ABR6ZLN5_9BURK</name>
<dbReference type="SMART" id="SM00283">
    <property type="entry name" value="MA"/>
    <property type="match status" value="1"/>
</dbReference>
<dbReference type="Gene3D" id="1.10.287.950">
    <property type="entry name" value="Methyl-accepting chemotaxis protein"/>
    <property type="match status" value="1"/>
</dbReference>
<dbReference type="PANTHER" id="PTHR43531">
    <property type="entry name" value="PROTEIN ICFG"/>
    <property type="match status" value="1"/>
</dbReference>
<dbReference type="Pfam" id="PF12729">
    <property type="entry name" value="4HB_MCP_1"/>
    <property type="match status" value="1"/>
</dbReference>
<organism evidence="8 9">
    <name type="scientific">Undibacterium hunanense</name>
    <dbReference type="NCBI Taxonomy" id="2762292"/>
    <lineage>
        <taxon>Bacteria</taxon>
        <taxon>Pseudomonadati</taxon>
        <taxon>Pseudomonadota</taxon>
        <taxon>Betaproteobacteria</taxon>
        <taxon>Burkholderiales</taxon>
        <taxon>Oxalobacteraceae</taxon>
        <taxon>Undibacterium</taxon>
    </lineage>
</organism>
<keyword evidence="5" id="KW-0812">Transmembrane</keyword>
<evidence type="ECO:0000256" key="5">
    <source>
        <dbReference type="SAM" id="Phobius"/>
    </source>
</evidence>
<feature type="compositionally biased region" description="Basic and acidic residues" evidence="4">
    <location>
        <begin position="554"/>
        <end position="582"/>
    </location>
</feature>
<protein>
    <submittedName>
        <fullName evidence="8">MCP four helix bundle domain-containing protein</fullName>
    </submittedName>
</protein>
<feature type="region of interest" description="Disordered" evidence="4">
    <location>
        <begin position="542"/>
        <end position="582"/>
    </location>
</feature>
<dbReference type="Pfam" id="PF00015">
    <property type="entry name" value="MCPsignal"/>
    <property type="match status" value="1"/>
</dbReference>
<dbReference type="PANTHER" id="PTHR43531:SF14">
    <property type="entry name" value="METHYL-ACCEPTING CHEMOTAXIS PROTEIN I-RELATED"/>
    <property type="match status" value="1"/>
</dbReference>
<keyword evidence="9" id="KW-1185">Reference proteome</keyword>
<dbReference type="InterPro" id="IPR051310">
    <property type="entry name" value="MCP_chemotaxis"/>
</dbReference>
<evidence type="ECO:0000256" key="3">
    <source>
        <dbReference type="PROSITE-ProRule" id="PRU00284"/>
    </source>
</evidence>
<evidence type="ECO:0000256" key="2">
    <source>
        <dbReference type="ARBA" id="ARBA00029447"/>
    </source>
</evidence>
<dbReference type="CDD" id="cd11386">
    <property type="entry name" value="MCP_signal"/>
    <property type="match status" value="1"/>
</dbReference>
<dbReference type="InterPro" id="IPR004090">
    <property type="entry name" value="Chemotax_Me-accpt_rcpt"/>
</dbReference>
<evidence type="ECO:0000259" key="7">
    <source>
        <dbReference type="PROSITE" id="PS50885"/>
    </source>
</evidence>
<dbReference type="PROSITE" id="PS50111">
    <property type="entry name" value="CHEMOTAXIS_TRANSDUC_2"/>
    <property type="match status" value="1"/>
</dbReference>
<dbReference type="PRINTS" id="PR00260">
    <property type="entry name" value="CHEMTRNSDUCR"/>
</dbReference>
<dbReference type="InterPro" id="IPR024478">
    <property type="entry name" value="HlyB_4HB_MCP"/>
</dbReference>
<evidence type="ECO:0000259" key="6">
    <source>
        <dbReference type="PROSITE" id="PS50111"/>
    </source>
</evidence>
<dbReference type="PROSITE" id="PS50885">
    <property type="entry name" value="HAMP"/>
    <property type="match status" value="1"/>
</dbReference>
<evidence type="ECO:0000256" key="4">
    <source>
        <dbReference type="SAM" id="MobiDB-lite"/>
    </source>
</evidence>
<accession>A0ABR6ZLN5</accession>
<feature type="transmembrane region" description="Helical" evidence="5">
    <location>
        <begin position="192"/>
        <end position="213"/>
    </location>
</feature>
<dbReference type="InterPro" id="IPR004089">
    <property type="entry name" value="MCPsignal_dom"/>
</dbReference>
<dbReference type="EMBL" id="JACOGF010000002">
    <property type="protein sequence ID" value="MBC3916796.1"/>
    <property type="molecule type" value="Genomic_DNA"/>
</dbReference>
<comment type="caution">
    <text evidence="8">The sequence shown here is derived from an EMBL/GenBank/DDBJ whole genome shotgun (WGS) entry which is preliminary data.</text>
</comment>
<feature type="domain" description="HAMP" evidence="7">
    <location>
        <begin position="214"/>
        <end position="266"/>
    </location>
</feature>
<feature type="transmembrane region" description="Helical" evidence="5">
    <location>
        <begin position="13"/>
        <end position="33"/>
    </location>
</feature>
<keyword evidence="1" id="KW-0488">Methylation</keyword>
<keyword evidence="5" id="KW-0472">Membrane</keyword>
<dbReference type="SUPFAM" id="SSF58104">
    <property type="entry name" value="Methyl-accepting chemotaxis protein (MCP) signaling domain"/>
    <property type="match status" value="1"/>
</dbReference>
<dbReference type="Proteomes" id="UP000650424">
    <property type="component" value="Unassembled WGS sequence"/>
</dbReference>
<evidence type="ECO:0000313" key="8">
    <source>
        <dbReference type="EMBL" id="MBC3916796.1"/>
    </source>
</evidence>
<keyword evidence="3" id="KW-0807">Transducer</keyword>
<comment type="similarity">
    <text evidence="2">Belongs to the methyl-accepting chemotaxis (MCP) protein family.</text>
</comment>
<dbReference type="Gene3D" id="6.10.340.10">
    <property type="match status" value="1"/>
</dbReference>
<evidence type="ECO:0000313" key="9">
    <source>
        <dbReference type="Proteomes" id="UP000650424"/>
    </source>
</evidence>
<keyword evidence="5" id="KW-1133">Transmembrane helix</keyword>
<reference evidence="8 9" key="1">
    <citation type="submission" date="2020-08" db="EMBL/GenBank/DDBJ databases">
        <title>Novel species isolated from subtropical streams in China.</title>
        <authorList>
            <person name="Lu H."/>
        </authorList>
    </citation>
    <scope>NUCLEOTIDE SEQUENCE [LARGE SCALE GENOMIC DNA]</scope>
    <source>
        <strain evidence="8 9">CY18W</strain>
    </source>
</reference>
<proteinExistence type="inferred from homology"/>
<dbReference type="SMART" id="SM00304">
    <property type="entry name" value="HAMP"/>
    <property type="match status" value="1"/>
</dbReference>
<dbReference type="RefSeq" id="WP_186946031.1">
    <property type="nucleotide sequence ID" value="NZ_JACOGF010000002.1"/>
</dbReference>
<gene>
    <name evidence="8" type="ORF">H8L32_04855</name>
</gene>
<feature type="domain" description="Methyl-accepting transducer" evidence="6">
    <location>
        <begin position="271"/>
        <end position="500"/>
    </location>
</feature>
<dbReference type="InterPro" id="IPR003660">
    <property type="entry name" value="HAMP_dom"/>
</dbReference>
<dbReference type="Pfam" id="PF00672">
    <property type="entry name" value="HAMP"/>
    <property type="match status" value="1"/>
</dbReference>
<dbReference type="CDD" id="cd06225">
    <property type="entry name" value="HAMP"/>
    <property type="match status" value="1"/>
</dbReference>
<sequence length="582" mass="62686">MKLFYDLRISAKLFVGFILLLILTAFLGSFSIFQLSRVNETALELGTNWMPSVNAAMGIKERISRLRTQEMQIVLSAGDAENLKKYEKRWQDYVAELKKYESDYAKLINSNDELKDFAEYGKLWNLYAVEAKKLTEQARAGNMDEARKTLRGESSRLNAEILKLADKMVQINSNGGIAAYQLGEAIYSHSRALILGLILVTIALGLLLAYWIARVVALPLQEAVRVAKTVASGDLTSDIEVKTKDETGELLQALKEMNGNLLSVVSEVRTGTDLIATASTEIANGNMDLSARTESQAGSLEETASSMEELTSTVKQNSDNARQANQLSHSASAVAQKGGDVVSQVVDTMGSINASSKKIVDIIAVIDGIAFQTNILALNAAVEAARAGEQGRGFAVVASEVRNLAQRSASAAKEIKELINDSVEKVDQGTRLVDQAGSTMKEVVESVKRVSDIISEITAAGSEQSSGIDQINTAIIQMDHVTQQNAALVEEAAAAAAALQEQAANLSQVVSIFKLDHSGNQPRQAAAMARVASSALKPAVRTRPSTVANTAGVGRKEALLSGSDRESGRDRGHGKQHEWEEF</sequence>
<evidence type="ECO:0000256" key="1">
    <source>
        <dbReference type="ARBA" id="ARBA00022481"/>
    </source>
</evidence>